<dbReference type="InterPro" id="IPR036514">
    <property type="entry name" value="SGNH_hydro_sf"/>
</dbReference>
<dbReference type="SUPFAM" id="SSF52266">
    <property type="entry name" value="SGNH hydrolase"/>
    <property type="match status" value="1"/>
</dbReference>
<evidence type="ECO:0000313" key="3">
    <source>
        <dbReference type="Proteomes" id="UP000275408"/>
    </source>
</evidence>
<feature type="compositionally biased region" description="Basic residues" evidence="1">
    <location>
        <begin position="222"/>
        <end position="232"/>
    </location>
</feature>
<proteinExistence type="predicted"/>
<evidence type="ECO:0000313" key="2">
    <source>
        <dbReference type="EMBL" id="RMX48864.1"/>
    </source>
</evidence>
<keyword evidence="3" id="KW-1185">Reference proteome</keyword>
<evidence type="ECO:0000256" key="1">
    <source>
        <dbReference type="SAM" id="MobiDB-lite"/>
    </source>
</evidence>
<dbReference type="Proteomes" id="UP000275408">
    <property type="component" value="Unassembled WGS sequence"/>
</dbReference>
<feature type="compositionally biased region" description="Basic and acidic residues" evidence="1">
    <location>
        <begin position="243"/>
        <end position="255"/>
    </location>
</feature>
<organism evidence="2 3">
    <name type="scientific">Pocillopora damicornis</name>
    <name type="common">Cauliflower coral</name>
    <name type="synonym">Millepora damicornis</name>
    <dbReference type="NCBI Taxonomy" id="46731"/>
    <lineage>
        <taxon>Eukaryota</taxon>
        <taxon>Metazoa</taxon>
        <taxon>Cnidaria</taxon>
        <taxon>Anthozoa</taxon>
        <taxon>Hexacorallia</taxon>
        <taxon>Scleractinia</taxon>
        <taxon>Astrocoeniina</taxon>
        <taxon>Pocilloporidae</taxon>
        <taxon>Pocillopora</taxon>
    </lineage>
</organism>
<dbReference type="EMBL" id="RCHS01002224">
    <property type="protein sequence ID" value="RMX48864.1"/>
    <property type="molecule type" value="Genomic_DNA"/>
</dbReference>
<dbReference type="AlphaFoldDB" id="A0A3M6U5Q7"/>
<dbReference type="OrthoDB" id="5982747at2759"/>
<dbReference type="STRING" id="46731.A0A3M6U5Q7"/>
<dbReference type="Gene3D" id="3.40.50.1110">
    <property type="entry name" value="SGNH hydrolase"/>
    <property type="match status" value="1"/>
</dbReference>
<name>A0A3M6U5Q7_POCDA</name>
<sequence>MACGRVSEGSANSVEFVGTEPSLTPLNQYLHWDDKQSLFKWKGSLPQLQEFCSNVLNLEVSATASPSERSSSLKSKTITLVLFNSTGTLQVQGPEAKAMKAKLKKLLQLPVDDDSNAKSVQEELDCLKSEVLNLWAHIKEKPKEEDLRSENSRLRDIIIYLKEENKRVGQERDSLSFALQIVSREAATQCRSTNNTFNEHTIVQSMDESTPCANKEQGFIVKSKKKRKKSKNKGASNNTLTGKEFEPEKQPKERTTLLIGDSMISRIPGKDLGKAVGHRLKPNLEPLPNEVILHIGTNDLKTREPKAVAESIVDLARQIEGTCDTIVTLSELVCRKDKLDQAVKTANKHLKKFCHQNGWKLIHHENISHSGLNKGGLHLNFKGNEQMRLCVLSNQRAEKSISLLPPLRGFKMASLNINQLTTHIDELRILLANNDIDIVSINETKLNESIRDHEVHISGYE</sequence>
<protein>
    <recommendedName>
        <fullName evidence="4">SGNH hydrolase-type esterase domain-containing protein</fullName>
    </recommendedName>
</protein>
<accession>A0A3M6U5Q7</accession>
<feature type="region of interest" description="Disordered" evidence="1">
    <location>
        <begin position="219"/>
        <end position="260"/>
    </location>
</feature>
<comment type="caution">
    <text evidence="2">The sequence shown here is derived from an EMBL/GenBank/DDBJ whole genome shotgun (WGS) entry which is preliminary data.</text>
</comment>
<evidence type="ECO:0008006" key="4">
    <source>
        <dbReference type="Google" id="ProtNLM"/>
    </source>
</evidence>
<gene>
    <name evidence="2" type="ORF">pdam_00012977</name>
</gene>
<reference evidence="2 3" key="1">
    <citation type="journal article" date="2018" name="Sci. Rep.">
        <title>Comparative analysis of the Pocillopora damicornis genome highlights role of immune system in coral evolution.</title>
        <authorList>
            <person name="Cunning R."/>
            <person name="Bay R.A."/>
            <person name="Gillette P."/>
            <person name="Baker A.C."/>
            <person name="Traylor-Knowles N."/>
        </authorList>
    </citation>
    <scope>NUCLEOTIDE SEQUENCE [LARGE SCALE GENOMIC DNA]</scope>
    <source>
        <strain evidence="2">RSMAS</strain>
        <tissue evidence="2">Whole animal</tissue>
    </source>
</reference>